<feature type="region of interest" description="Disordered" evidence="1">
    <location>
        <begin position="1"/>
        <end position="22"/>
    </location>
</feature>
<evidence type="ECO:0000256" key="2">
    <source>
        <dbReference type="SAM" id="Phobius"/>
    </source>
</evidence>
<keyword evidence="2" id="KW-0472">Membrane</keyword>
<accession>A0ABP7JQK2</accession>
<evidence type="ECO:0000256" key="1">
    <source>
        <dbReference type="SAM" id="MobiDB-lite"/>
    </source>
</evidence>
<name>A0ABP7JQK2_9ACTN</name>
<keyword evidence="2" id="KW-1133">Transmembrane helix</keyword>
<sequence length="54" mass="5605">MSTGEGADDPGPATPSSDQEQRYEPAPAIGKLLGWVLLFVLAAIVVVLGGVYFT</sequence>
<dbReference type="Proteomes" id="UP001501563">
    <property type="component" value="Unassembled WGS sequence"/>
</dbReference>
<organism evidence="3 4">
    <name type="scientific">Streptomyces lannensis</name>
    <dbReference type="NCBI Taxonomy" id="766498"/>
    <lineage>
        <taxon>Bacteria</taxon>
        <taxon>Bacillati</taxon>
        <taxon>Actinomycetota</taxon>
        <taxon>Actinomycetes</taxon>
        <taxon>Kitasatosporales</taxon>
        <taxon>Streptomycetaceae</taxon>
        <taxon>Streptomyces</taxon>
    </lineage>
</organism>
<keyword evidence="2" id="KW-0812">Transmembrane</keyword>
<reference evidence="4" key="1">
    <citation type="journal article" date="2019" name="Int. J. Syst. Evol. Microbiol.">
        <title>The Global Catalogue of Microorganisms (GCM) 10K type strain sequencing project: providing services to taxonomists for standard genome sequencing and annotation.</title>
        <authorList>
            <consortium name="The Broad Institute Genomics Platform"/>
            <consortium name="The Broad Institute Genome Sequencing Center for Infectious Disease"/>
            <person name="Wu L."/>
            <person name="Ma J."/>
        </authorList>
    </citation>
    <scope>NUCLEOTIDE SEQUENCE [LARGE SCALE GENOMIC DNA]</scope>
    <source>
        <strain evidence="4">JCM 16578</strain>
    </source>
</reference>
<proteinExistence type="predicted"/>
<dbReference type="RefSeq" id="WP_159044919.1">
    <property type="nucleotide sequence ID" value="NZ_BAAAZA010000003.1"/>
</dbReference>
<evidence type="ECO:0000313" key="3">
    <source>
        <dbReference type="EMBL" id="GAA3850971.1"/>
    </source>
</evidence>
<dbReference type="EMBL" id="BAAAZA010000003">
    <property type="protein sequence ID" value="GAA3850971.1"/>
    <property type="molecule type" value="Genomic_DNA"/>
</dbReference>
<feature type="transmembrane region" description="Helical" evidence="2">
    <location>
        <begin position="32"/>
        <end position="53"/>
    </location>
</feature>
<gene>
    <name evidence="3" type="ORF">GCM10022207_11530</name>
</gene>
<protein>
    <submittedName>
        <fullName evidence="3">Uncharacterized protein</fullName>
    </submittedName>
</protein>
<comment type="caution">
    <text evidence="3">The sequence shown here is derived from an EMBL/GenBank/DDBJ whole genome shotgun (WGS) entry which is preliminary data.</text>
</comment>
<evidence type="ECO:0000313" key="4">
    <source>
        <dbReference type="Proteomes" id="UP001501563"/>
    </source>
</evidence>
<keyword evidence="4" id="KW-1185">Reference proteome</keyword>